<dbReference type="SMART" id="SM00538">
    <property type="entry name" value="POP4"/>
    <property type="match status" value="1"/>
</dbReference>
<dbReference type="PANTHER" id="PTHR13348:SF0">
    <property type="entry name" value="RIBONUCLEASE P PROTEIN SUBUNIT P29"/>
    <property type="match status" value="1"/>
</dbReference>
<dbReference type="GO" id="GO:0005634">
    <property type="term" value="C:nucleus"/>
    <property type="evidence" value="ECO:0007669"/>
    <property type="project" value="UniProtKB-SubCell"/>
</dbReference>
<dbReference type="Gene3D" id="2.30.30.210">
    <property type="entry name" value="Ribonuclease P/MRP, subunit p29"/>
    <property type="match status" value="1"/>
</dbReference>
<dbReference type="Pfam" id="PF01868">
    <property type="entry name" value="RNase_P-MRP_p29"/>
    <property type="match status" value="1"/>
</dbReference>
<gene>
    <name evidence="11" type="ORF">PSYICH_LOCUS9209</name>
</gene>
<dbReference type="PANTHER" id="PTHR13348">
    <property type="entry name" value="RIBONUCLEASE P SUBUNIT P29"/>
    <property type="match status" value="1"/>
</dbReference>
<keyword evidence="8" id="KW-0255">Endonuclease</keyword>
<dbReference type="InterPro" id="IPR023534">
    <property type="entry name" value="Rof/RNase_P-like"/>
</dbReference>
<keyword evidence="5" id="KW-0963">Cytoplasm</keyword>
<dbReference type="GO" id="GO:0016787">
    <property type="term" value="F:hydrolase activity"/>
    <property type="evidence" value="ECO:0007669"/>
    <property type="project" value="UniProtKB-KW"/>
</dbReference>
<evidence type="ECO:0000256" key="8">
    <source>
        <dbReference type="ARBA" id="ARBA00022759"/>
    </source>
</evidence>
<keyword evidence="7" id="KW-0540">Nuclease</keyword>
<sequence length="227" mass="26209">METNSLKDTLNSQLPFEILELPHSSNEESEKFIKNLLIKTLPSSDVKNLTGDLKWKFLLDKLSIQKTKTGYKKKKTFLTRKQRQSLDLLKLPKEGWNYKQLENLRHMWRGYMKENLDLVNKAPTCTDPDWLPFSTVIAKSELIGAELTVVSSKVPSLIRIRGTVVLETKMTFQVVTPDSKLKCLIKDESVFEFHLGNMRFTVFGKYLSTKPSERSVKKIKTLMIPDL</sequence>
<reference evidence="11" key="1">
    <citation type="submission" date="2022-01" db="EMBL/GenBank/DDBJ databases">
        <authorList>
            <person name="King R."/>
        </authorList>
    </citation>
    <scope>NUCLEOTIDE SEQUENCE</scope>
</reference>
<evidence type="ECO:0000256" key="5">
    <source>
        <dbReference type="ARBA" id="ARBA00022490"/>
    </source>
</evidence>
<dbReference type="InterPro" id="IPR023538">
    <property type="entry name" value="RNP1"/>
</dbReference>
<evidence type="ECO:0000256" key="2">
    <source>
        <dbReference type="ARBA" id="ARBA00004123"/>
    </source>
</evidence>
<evidence type="ECO:0000256" key="7">
    <source>
        <dbReference type="ARBA" id="ARBA00022722"/>
    </source>
</evidence>
<evidence type="ECO:0000256" key="9">
    <source>
        <dbReference type="ARBA" id="ARBA00022801"/>
    </source>
</evidence>
<evidence type="ECO:0000256" key="1">
    <source>
        <dbReference type="ARBA" id="ARBA00002435"/>
    </source>
</evidence>
<dbReference type="GO" id="GO:0004519">
    <property type="term" value="F:endonuclease activity"/>
    <property type="evidence" value="ECO:0007669"/>
    <property type="project" value="UniProtKB-KW"/>
</dbReference>
<accession>A0A9P0CX11</accession>
<evidence type="ECO:0000313" key="12">
    <source>
        <dbReference type="Proteomes" id="UP001153636"/>
    </source>
</evidence>
<evidence type="ECO:0000256" key="10">
    <source>
        <dbReference type="ARBA" id="ARBA00046486"/>
    </source>
</evidence>
<evidence type="ECO:0000256" key="6">
    <source>
        <dbReference type="ARBA" id="ARBA00022694"/>
    </source>
</evidence>
<protein>
    <recommendedName>
        <fullName evidence="4">Ribonuclease P protein subunit p29</fullName>
    </recommendedName>
</protein>
<comment type="subcellular location">
    <subcellularLocation>
        <location evidence="2">Nucleus</location>
    </subcellularLocation>
</comment>
<dbReference type="GO" id="GO:0030677">
    <property type="term" value="C:ribonuclease P complex"/>
    <property type="evidence" value="ECO:0007669"/>
    <property type="project" value="InterPro"/>
</dbReference>
<name>A0A9P0CX11_9CUCU</name>
<dbReference type="SUPFAM" id="SSF101744">
    <property type="entry name" value="Rof/RNase P subunit-like"/>
    <property type="match status" value="1"/>
</dbReference>
<keyword evidence="12" id="KW-1185">Reference proteome</keyword>
<evidence type="ECO:0000256" key="4">
    <source>
        <dbReference type="ARBA" id="ARBA00016225"/>
    </source>
</evidence>
<dbReference type="HAMAP" id="MF_00754">
    <property type="entry name" value="RNase_P_1"/>
    <property type="match status" value="1"/>
</dbReference>
<dbReference type="InterPro" id="IPR002730">
    <property type="entry name" value="Rpp29/RNP1"/>
</dbReference>
<organism evidence="11 12">
    <name type="scientific">Psylliodes chrysocephalus</name>
    <dbReference type="NCBI Taxonomy" id="3402493"/>
    <lineage>
        <taxon>Eukaryota</taxon>
        <taxon>Metazoa</taxon>
        <taxon>Ecdysozoa</taxon>
        <taxon>Arthropoda</taxon>
        <taxon>Hexapoda</taxon>
        <taxon>Insecta</taxon>
        <taxon>Pterygota</taxon>
        <taxon>Neoptera</taxon>
        <taxon>Endopterygota</taxon>
        <taxon>Coleoptera</taxon>
        <taxon>Polyphaga</taxon>
        <taxon>Cucujiformia</taxon>
        <taxon>Chrysomeloidea</taxon>
        <taxon>Chrysomelidae</taxon>
        <taxon>Galerucinae</taxon>
        <taxon>Alticini</taxon>
        <taxon>Psylliodes</taxon>
    </lineage>
</organism>
<comment type="similarity">
    <text evidence="3">Belongs to the eukaryotic/archaeal RNase P protein component 1 family.</text>
</comment>
<dbReference type="GO" id="GO:0001682">
    <property type="term" value="P:tRNA 5'-leader removal"/>
    <property type="evidence" value="ECO:0007669"/>
    <property type="project" value="InterPro"/>
</dbReference>
<dbReference type="InterPro" id="IPR036980">
    <property type="entry name" value="RNase_P/MRP_Rpp29_sf"/>
</dbReference>
<keyword evidence="9" id="KW-0378">Hydrolase</keyword>
<dbReference type="AlphaFoldDB" id="A0A9P0CX11"/>
<dbReference type="InterPro" id="IPR016848">
    <property type="entry name" value="RNase_P/MRP_Rpp29-subunit"/>
</dbReference>
<evidence type="ECO:0000313" key="11">
    <source>
        <dbReference type="EMBL" id="CAH1107758.1"/>
    </source>
</evidence>
<comment type="subunit">
    <text evidence="10">Component of nuclear RNase P and RNase MRP ribonucleoproteins. RNase P consists of a catalytic RNA moiety and 10 different protein chains; POP1, POP4, POP5, POP7, RPP14, RPP21, RPP25, RPP30, RPP38 and RPP40. Within the RNase P complex, POP1, POP7 and RPP25 form the 'finger' subcomplex, POP5, RPP14, RPP40 and homodimeric RPP30 form the 'palm' subcomplex, and RPP21, POP4 and RPP38 form the 'wrist' subcomplex. All subunits of the RNase P complex interact with the catalytic RNA. Several subunits of RNase P are also part of the RNase MRP complex. RNase MRP consists of a catalytic RNA moiety and about 8 protein subunits; POP1, POP7, RPP25, RPP30, RPP38, RPP40 and possibly also POP4 and POP5.</text>
</comment>
<keyword evidence="6" id="KW-0819">tRNA processing</keyword>
<comment type="function">
    <text evidence="1">Component of ribonuclease P, a ribonucleoprotein complex that generates mature tRNA molecules by cleaving their 5'-ends.</text>
</comment>
<proteinExistence type="inferred from homology"/>
<dbReference type="EMBL" id="OV651815">
    <property type="protein sequence ID" value="CAH1107758.1"/>
    <property type="molecule type" value="Genomic_DNA"/>
</dbReference>
<dbReference type="GO" id="GO:0000172">
    <property type="term" value="C:ribonuclease MRP complex"/>
    <property type="evidence" value="ECO:0007669"/>
    <property type="project" value="InterPro"/>
</dbReference>
<dbReference type="GO" id="GO:0006364">
    <property type="term" value="P:rRNA processing"/>
    <property type="evidence" value="ECO:0007669"/>
    <property type="project" value="TreeGrafter"/>
</dbReference>
<dbReference type="OrthoDB" id="124041at2759"/>
<dbReference type="GO" id="GO:0033204">
    <property type="term" value="F:ribonuclease P RNA binding"/>
    <property type="evidence" value="ECO:0007669"/>
    <property type="project" value="InterPro"/>
</dbReference>
<evidence type="ECO:0000256" key="3">
    <source>
        <dbReference type="ARBA" id="ARBA00006181"/>
    </source>
</evidence>
<dbReference type="Proteomes" id="UP001153636">
    <property type="component" value="Chromosome 3"/>
</dbReference>